<gene>
    <name evidence="4" type="ORF">SGCZBJ_11975</name>
</gene>
<dbReference type="CDD" id="cd22231">
    <property type="entry name" value="RHH_NikR_HicB-like"/>
    <property type="match status" value="1"/>
</dbReference>
<dbReference type="OrthoDB" id="9815501at2"/>
<feature type="coiled-coil region" evidence="3">
    <location>
        <begin position="33"/>
        <end position="60"/>
    </location>
</feature>
<keyword evidence="5" id="KW-1185">Reference proteome</keyword>
<dbReference type="GO" id="GO:0006355">
    <property type="term" value="P:regulation of DNA-templated transcription"/>
    <property type="evidence" value="ECO:0007669"/>
    <property type="project" value="InterPro"/>
</dbReference>
<dbReference type="Gene3D" id="6.10.10.120">
    <property type="entry name" value="Antitoxin ParD1-like"/>
    <property type="match status" value="1"/>
</dbReference>
<accession>A0A2N5DFY0</accession>
<dbReference type="PANTHER" id="PTHR36582:SF2">
    <property type="entry name" value="ANTITOXIN PARD"/>
    <property type="match status" value="1"/>
</dbReference>
<evidence type="ECO:0000256" key="2">
    <source>
        <dbReference type="ARBA" id="ARBA00022649"/>
    </source>
</evidence>
<dbReference type="RefSeq" id="WP_101718229.1">
    <property type="nucleotide sequence ID" value="NZ_PJRS01000022.1"/>
</dbReference>
<evidence type="ECO:0000256" key="1">
    <source>
        <dbReference type="ARBA" id="ARBA00008580"/>
    </source>
</evidence>
<dbReference type="InterPro" id="IPR022789">
    <property type="entry name" value="ParD"/>
</dbReference>
<dbReference type="EMBL" id="PJRS01000022">
    <property type="protein sequence ID" value="PLR24951.1"/>
    <property type="molecule type" value="Genomic_DNA"/>
</dbReference>
<dbReference type="PANTHER" id="PTHR36582">
    <property type="entry name" value="ANTITOXIN PARD"/>
    <property type="match status" value="1"/>
</dbReference>
<dbReference type="InterPro" id="IPR010985">
    <property type="entry name" value="Ribbon_hlx_hlx"/>
</dbReference>
<protein>
    <submittedName>
        <fullName evidence="4">Type II toxin-antitoxin system ParD family antitoxin</fullName>
    </submittedName>
</protein>
<comment type="similarity">
    <text evidence="1">Belongs to the ParD antitoxin family.</text>
</comment>
<evidence type="ECO:0000313" key="5">
    <source>
        <dbReference type="Proteomes" id="UP000234479"/>
    </source>
</evidence>
<sequence>MSKNTSVSLGPHFQDFIETQVAQGRYGSASDVIRAGLRLLEEHEAKLEALRNALAEGEASGFMEEPFDFDTFIAELEAEAEQEK</sequence>
<comment type="caution">
    <text evidence="4">The sequence shown here is derived from an EMBL/GenBank/DDBJ whole genome shotgun (WGS) entry which is preliminary data.</text>
</comment>
<dbReference type="Proteomes" id="UP000234479">
    <property type="component" value="Unassembled WGS sequence"/>
</dbReference>
<organism evidence="4 5">
    <name type="scientific">Caulobacter zeae</name>
    <dbReference type="NCBI Taxonomy" id="2055137"/>
    <lineage>
        <taxon>Bacteria</taxon>
        <taxon>Pseudomonadati</taxon>
        <taxon>Pseudomonadota</taxon>
        <taxon>Alphaproteobacteria</taxon>
        <taxon>Caulobacterales</taxon>
        <taxon>Caulobacteraceae</taxon>
        <taxon>Caulobacter</taxon>
    </lineage>
</organism>
<dbReference type="InterPro" id="IPR038296">
    <property type="entry name" value="ParD_sf"/>
</dbReference>
<reference evidence="4 5" key="1">
    <citation type="submission" date="2017-12" db="EMBL/GenBank/DDBJ databases">
        <title>The genome sequence of Caulobacter sp. 410.</title>
        <authorList>
            <person name="Gao J."/>
            <person name="Mao X."/>
            <person name="Sun J."/>
        </authorList>
    </citation>
    <scope>NUCLEOTIDE SEQUENCE [LARGE SCALE GENOMIC DNA]</scope>
    <source>
        <strain evidence="4 5">410</strain>
    </source>
</reference>
<dbReference type="NCBIfam" id="TIGR02606">
    <property type="entry name" value="antidote_CC2985"/>
    <property type="match status" value="1"/>
</dbReference>
<dbReference type="SUPFAM" id="SSF47598">
    <property type="entry name" value="Ribbon-helix-helix"/>
    <property type="match status" value="1"/>
</dbReference>
<name>A0A2N5DFY0_9CAUL</name>
<keyword evidence="3" id="KW-0175">Coiled coil</keyword>
<evidence type="ECO:0000313" key="4">
    <source>
        <dbReference type="EMBL" id="PLR24951.1"/>
    </source>
</evidence>
<dbReference type="AlphaFoldDB" id="A0A2N5DFY0"/>
<evidence type="ECO:0000256" key="3">
    <source>
        <dbReference type="SAM" id="Coils"/>
    </source>
</evidence>
<dbReference type="Pfam" id="PF03693">
    <property type="entry name" value="ParD_antitoxin"/>
    <property type="match status" value="1"/>
</dbReference>
<keyword evidence="2" id="KW-1277">Toxin-antitoxin system</keyword>
<proteinExistence type="inferred from homology"/>